<gene>
    <name evidence="2" type="ORF">DEBURN_LOCUS4071</name>
</gene>
<keyword evidence="3" id="KW-1185">Reference proteome</keyword>
<sequence length="1184" mass="137053">MNSTDIISSLESIETFDSFDTVVANDHYLQIQNQYVNNMNNPPLQVHQTLNSLLTSEEWQTNGDLTFLRDFHLLEMLLQHLSSLEDSVQSQVIDRLISFTEYCDMNKWIMFKANITSELLTSIIWRSWNMNEISEKTMRLLEIICSYSVKVSNVKSMLNMICNKNDNSDDEDNSQHQEDSAWYQGALLKLLYSIAPKQNTLDFFYFKGIESGIELSAIEKFPQNGYSFFTWIKMDPIPSPKERKEHGNYVPRLFSFFNDFGDGIEAYFENNELCFQCKKGEIISKVIMNTFKFTQKRWYFISIVHHPEKRGWTITPSEINIVVDGHIYFNSRLEYPLDYYPKFITPFSYCSIGASMSIRSQSKGSDDESSNSSTSTPSTGLYNCFRGQMTALYMLNEVLTIEQTSAIYELGLNHSTQLELEQKIDNSTSCCNLFDGTLSSKLLFNFHVKASSDQKCFNLAPYSVTTPINATLFGIEKCSTLSLRNAIQCLGDVEILFPMIMRFDDVSLQAPFDSQDNFFSSVGPCKAFFALLSSLLQSNTISQNHIIKSRGIKIIGLLLQQVGPRHLSISAFQSMIGLANSLEANEDLTREIHSHLVFEFRIWMYSSMEIQKYCIEFLKNFIDARKQMCRELFGVQFILDTLSCIYWYKQSEISEPHRHQSAGVTRPKSSQIKELRGILLSIIISYFKDGIYKDEVLGIFRNLLAGDDDVHMFEILTLLLDLLTSKSCKSMVDIFASYRGYEILCELLKRKDENVKLICIKIITFLINSSHTPPRIVKKLRFVDTDTINLIKLLDGTPFTFRIYHGLLYWALEQFYPYDLIEKEDMELSQFGLPKIKNVRITVVILSLLYSEGTKQMVQCKVLEDLVKVFGQNISICDELCRIWNWQRYLIRLVPMYNGQERISNERLNKDTADWALELLATVIWNMFEVDRNAYKIVDETILYIWTSERPDSIETIRALLYQLLSLITREIKLSLVNSFSPTKLENVIRLTTLTEEILFNHRDLLQKQSLGSNGQKEPLSSSYSLRSTYEYVMPSFNMMRFEDTVISNFPAFSSIQRNDDVFQSASNPWEDNKDLTEIYLEIIDMLDKSGNWRMEVPNRNEISPGEICRMVMRALIAGITLQDHKSRENSLDKLMGFVERHVKAPDVLPLTEQKTFDDFYCRDSDLFKQHILMVLGEVHDAFM</sequence>
<dbReference type="InterPro" id="IPR031570">
    <property type="entry name" value="NBEA/BDCP_DUF4704"/>
</dbReference>
<evidence type="ECO:0000313" key="2">
    <source>
        <dbReference type="EMBL" id="CAG8489015.1"/>
    </source>
</evidence>
<feature type="domain" description="DUF4704" evidence="1">
    <location>
        <begin position="464"/>
        <end position="930"/>
    </location>
</feature>
<proteinExistence type="predicted"/>
<comment type="caution">
    <text evidence="2">The sequence shown here is derived from an EMBL/GenBank/DDBJ whole genome shotgun (WGS) entry which is preliminary data.</text>
</comment>
<dbReference type="EMBL" id="CAJVPK010000287">
    <property type="protein sequence ID" value="CAG8489015.1"/>
    <property type="molecule type" value="Genomic_DNA"/>
</dbReference>
<dbReference type="Proteomes" id="UP000789706">
    <property type="component" value="Unassembled WGS sequence"/>
</dbReference>
<dbReference type="PANTHER" id="PTHR13743:SF112">
    <property type="entry name" value="BEACH DOMAIN-CONTAINING PROTEIN"/>
    <property type="match status" value="1"/>
</dbReference>
<dbReference type="AlphaFoldDB" id="A0A9N8ZCY0"/>
<accession>A0A9N8ZCY0</accession>
<dbReference type="Gene3D" id="1.25.10.10">
    <property type="entry name" value="Leucine-rich Repeat Variant"/>
    <property type="match status" value="1"/>
</dbReference>
<dbReference type="OrthoDB" id="2416716at2759"/>
<organism evidence="2 3">
    <name type="scientific">Diversispora eburnea</name>
    <dbReference type="NCBI Taxonomy" id="1213867"/>
    <lineage>
        <taxon>Eukaryota</taxon>
        <taxon>Fungi</taxon>
        <taxon>Fungi incertae sedis</taxon>
        <taxon>Mucoromycota</taxon>
        <taxon>Glomeromycotina</taxon>
        <taxon>Glomeromycetes</taxon>
        <taxon>Diversisporales</taxon>
        <taxon>Diversisporaceae</taxon>
        <taxon>Diversispora</taxon>
    </lineage>
</organism>
<dbReference type="GO" id="GO:0019901">
    <property type="term" value="F:protein kinase binding"/>
    <property type="evidence" value="ECO:0007669"/>
    <property type="project" value="TreeGrafter"/>
</dbReference>
<dbReference type="GO" id="GO:0008104">
    <property type="term" value="P:intracellular protein localization"/>
    <property type="evidence" value="ECO:0007669"/>
    <property type="project" value="TreeGrafter"/>
</dbReference>
<dbReference type="SUPFAM" id="SSF49899">
    <property type="entry name" value="Concanavalin A-like lectins/glucanases"/>
    <property type="match status" value="1"/>
</dbReference>
<dbReference type="InterPro" id="IPR011989">
    <property type="entry name" value="ARM-like"/>
</dbReference>
<dbReference type="InterPro" id="IPR013320">
    <property type="entry name" value="ConA-like_dom_sf"/>
</dbReference>
<protein>
    <submittedName>
        <fullName evidence="2">1479_t:CDS:1</fullName>
    </submittedName>
</protein>
<name>A0A9N8ZCY0_9GLOM</name>
<dbReference type="InterPro" id="IPR050865">
    <property type="entry name" value="BEACH_Domain"/>
</dbReference>
<dbReference type="GO" id="GO:0016020">
    <property type="term" value="C:membrane"/>
    <property type="evidence" value="ECO:0007669"/>
    <property type="project" value="TreeGrafter"/>
</dbReference>
<dbReference type="GO" id="GO:0005829">
    <property type="term" value="C:cytosol"/>
    <property type="evidence" value="ECO:0007669"/>
    <property type="project" value="TreeGrafter"/>
</dbReference>
<reference evidence="2" key="1">
    <citation type="submission" date="2021-06" db="EMBL/GenBank/DDBJ databases">
        <authorList>
            <person name="Kallberg Y."/>
            <person name="Tangrot J."/>
            <person name="Rosling A."/>
        </authorList>
    </citation>
    <scope>NUCLEOTIDE SEQUENCE</scope>
    <source>
        <strain evidence="2">AZ414A</strain>
    </source>
</reference>
<dbReference type="PANTHER" id="PTHR13743">
    <property type="entry name" value="BEIGE/BEACH-RELATED"/>
    <property type="match status" value="1"/>
</dbReference>
<dbReference type="SUPFAM" id="SSF48371">
    <property type="entry name" value="ARM repeat"/>
    <property type="match status" value="1"/>
</dbReference>
<evidence type="ECO:0000259" key="1">
    <source>
        <dbReference type="Pfam" id="PF15787"/>
    </source>
</evidence>
<dbReference type="Pfam" id="PF15787">
    <property type="entry name" value="DUF4704"/>
    <property type="match status" value="1"/>
</dbReference>
<evidence type="ECO:0000313" key="3">
    <source>
        <dbReference type="Proteomes" id="UP000789706"/>
    </source>
</evidence>
<dbReference type="InterPro" id="IPR016024">
    <property type="entry name" value="ARM-type_fold"/>
</dbReference>